<keyword evidence="1" id="KW-0479">Metal-binding</keyword>
<dbReference type="PROSITE" id="PS50994">
    <property type="entry name" value="INTEGRASE"/>
    <property type="match status" value="1"/>
</dbReference>
<feature type="region of interest" description="Disordered" evidence="4">
    <location>
        <begin position="1"/>
        <end position="47"/>
    </location>
</feature>
<dbReference type="InterPro" id="IPR001584">
    <property type="entry name" value="Integrase_cat-core"/>
</dbReference>
<dbReference type="Pfam" id="PF00665">
    <property type="entry name" value="rve"/>
    <property type="match status" value="1"/>
</dbReference>
<dbReference type="GO" id="GO:0008270">
    <property type="term" value="F:zinc ion binding"/>
    <property type="evidence" value="ECO:0007669"/>
    <property type="project" value="UniProtKB-KW"/>
</dbReference>
<organism evidence="7">
    <name type="scientific">Tanacetum cinerariifolium</name>
    <name type="common">Dalmatian daisy</name>
    <name type="synonym">Chrysanthemum cinerariifolium</name>
    <dbReference type="NCBI Taxonomy" id="118510"/>
    <lineage>
        <taxon>Eukaryota</taxon>
        <taxon>Viridiplantae</taxon>
        <taxon>Streptophyta</taxon>
        <taxon>Embryophyta</taxon>
        <taxon>Tracheophyta</taxon>
        <taxon>Spermatophyta</taxon>
        <taxon>Magnoliopsida</taxon>
        <taxon>eudicotyledons</taxon>
        <taxon>Gunneridae</taxon>
        <taxon>Pentapetalae</taxon>
        <taxon>asterids</taxon>
        <taxon>campanulids</taxon>
        <taxon>Asterales</taxon>
        <taxon>Asteraceae</taxon>
        <taxon>Asteroideae</taxon>
        <taxon>Anthemideae</taxon>
        <taxon>Anthemidinae</taxon>
        <taxon>Tanacetum</taxon>
    </lineage>
</organism>
<dbReference type="InterPro" id="IPR013103">
    <property type="entry name" value="RVT_2"/>
</dbReference>
<feature type="region of interest" description="Disordered" evidence="4">
    <location>
        <begin position="787"/>
        <end position="841"/>
    </location>
</feature>
<keyword evidence="3" id="KW-0863">Zinc-finger</keyword>
<keyword evidence="3" id="KW-0862">Zinc</keyword>
<dbReference type="PANTHER" id="PTHR42648:SF32">
    <property type="entry name" value="RIBONUCLEASE H-LIKE DOMAIN, GAG-PRE-INTEGRASE DOMAIN PROTEIN-RELATED"/>
    <property type="match status" value="1"/>
</dbReference>
<dbReference type="InterPro" id="IPR039537">
    <property type="entry name" value="Retrotran_Ty1/copia-like"/>
</dbReference>
<evidence type="ECO:0000256" key="2">
    <source>
        <dbReference type="ARBA" id="ARBA00022801"/>
    </source>
</evidence>
<dbReference type="PROSITE" id="PS50158">
    <property type="entry name" value="ZF_CCHC"/>
    <property type="match status" value="1"/>
</dbReference>
<dbReference type="CDD" id="cd09272">
    <property type="entry name" value="RNase_HI_RT_Ty1"/>
    <property type="match status" value="1"/>
</dbReference>
<dbReference type="SMART" id="SM00343">
    <property type="entry name" value="ZnF_C2HC"/>
    <property type="match status" value="1"/>
</dbReference>
<proteinExistence type="predicted"/>
<feature type="compositionally biased region" description="Basic and acidic residues" evidence="4">
    <location>
        <begin position="797"/>
        <end position="810"/>
    </location>
</feature>
<feature type="region of interest" description="Disordered" evidence="4">
    <location>
        <begin position="1541"/>
        <end position="1585"/>
    </location>
</feature>
<dbReference type="Pfam" id="PF00098">
    <property type="entry name" value="zf-CCHC"/>
    <property type="match status" value="1"/>
</dbReference>
<dbReference type="Gene3D" id="4.10.60.10">
    <property type="entry name" value="Zinc finger, CCHC-type"/>
    <property type="match status" value="1"/>
</dbReference>
<dbReference type="GO" id="GO:0015074">
    <property type="term" value="P:DNA integration"/>
    <property type="evidence" value="ECO:0007669"/>
    <property type="project" value="InterPro"/>
</dbReference>
<dbReference type="InterPro" id="IPR001878">
    <property type="entry name" value="Znf_CCHC"/>
</dbReference>
<evidence type="ECO:0000256" key="1">
    <source>
        <dbReference type="ARBA" id="ARBA00022723"/>
    </source>
</evidence>
<feature type="compositionally biased region" description="Low complexity" evidence="4">
    <location>
        <begin position="811"/>
        <end position="823"/>
    </location>
</feature>
<evidence type="ECO:0000259" key="6">
    <source>
        <dbReference type="PROSITE" id="PS50994"/>
    </source>
</evidence>
<dbReference type="PANTHER" id="PTHR42648">
    <property type="entry name" value="TRANSPOSASE, PUTATIVE-RELATED"/>
    <property type="match status" value="1"/>
</dbReference>
<evidence type="ECO:0000256" key="3">
    <source>
        <dbReference type="PROSITE-ProRule" id="PRU00047"/>
    </source>
</evidence>
<dbReference type="InterPro" id="IPR036397">
    <property type="entry name" value="RNaseH_sf"/>
</dbReference>
<dbReference type="InterPro" id="IPR036875">
    <property type="entry name" value="Znf_CCHC_sf"/>
</dbReference>
<accession>A0A699GQ25</accession>
<dbReference type="GO" id="GO:0003676">
    <property type="term" value="F:nucleic acid binding"/>
    <property type="evidence" value="ECO:0007669"/>
    <property type="project" value="InterPro"/>
</dbReference>
<dbReference type="Gene3D" id="3.30.420.10">
    <property type="entry name" value="Ribonuclease H-like superfamily/Ribonuclease H"/>
    <property type="match status" value="1"/>
</dbReference>
<evidence type="ECO:0000256" key="4">
    <source>
        <dbReference type="SAM" id="MobiDB-lite"/>
    </source>
</evidence>
<dbReference type="SUPFAM" id="SSF53098">
    <property type="entry name" value="Ribonuclease H-like"/>
    <property type="match status" value="1"/>
</dbReference>
<reference evidence="7" key="1">
    <citation type="journal article" date="2019" name="Sci. Rep.">
        <title>Draft genome of Tanacetum cinerariifolium, the natural source of mosquito coil.</title>
        <authorList>
            <person name="Yamashiro T."/>
            <person name="Shiraishi A."/>
            <person name="Satake H."/>
            <person name="Nakayama K."/>
        </authorList>
    </citation>
    <scope>NUCLEOTIDE SEQUENCE</scope>
</reference>
<dbReference type="SUPFAM" id="SSF57756">
    <property type="entry name" value="Retrovirus zinc finger-like domains"/>
    <property type="match status" value="1"/>
</dbReference>
<feature type="domain" description="Integrase catalytic" evidence="6">
    <location>
        <begin position="518"/>
        <end position="684"/>
    </location>
</feature>
<dbReference type="EMBL" id="BKCJ010000060">
    <property type="protein sequence ID" value="GEU29336.1"/>
    <property type="molecule type" value="Genomic_DNA"/>
</dbReference>
<sequence length="1950" mass="219101">MSISIPKEMSRSVPKGVSRLVTKGISRSVPEGMSKSVPKGMSRSVPEGISRSVPEGMSFLNGDSPVPTRIVEGVLQPVAPTTVEQKLARKNELKARGTTTQNLAFVSSSNTDSITESLSAAASVSTIYAKMHVSSLPNVDSLSNAIDVDDLEEMGLRWQMDMLTIRSRRFLQKTSRNLGATGPTSMDFDMSKVECYNCNRKGHFARKCRSPKDSRRNRSYDWSYQAEEEPTNYALMAFSSSNSSSNNESDCESWPPTSIYDRFQPSDGYHVVPPSYTGTVMPPKPNLVLNTAPTAVETDILLLLFILVLLSLNKPCLTPTDLQHLSLRTRHSVQHVETSITDATPKLASPKPASSGKRRNRKACFVSKSVDYLIKDCDYHAKKIAQPTPINHAHRGKIGMKTKMPNSRPCFLNHKCINDLKKGNPRHALKDNGVIDNGCSRHMRRIMSYLSDFKELNGGHVAFVGNPKGGKISGKGKIKTGILVRGSPTKVFENDNTCVACKKGNQHRASCKTKPVSSVDQPLYMLHMDLFGPTFVKSLNKKRYCLVVTDDYSRFTWVFFLATKDETSPILKTFITSLENQISLKVKVIRSDNGTEFTNNDLNQFCGIKGIKREFSVPRTPQQNGIVERKNRTLTEAARTMLADSLLPIPFWAEAVNTVCYVQNMVLVTKPHNKTPCELLHARTPSIGFMRPFGCPVTILNTLDSLAKFEGKVDERFLVGYFISSSGPTWLFDIDSLTRTMNYQPVTARNQTNHSAGFQDKFDAEKAGEEIDQQYVLFPLWSSGSTNPQNNDGDAAFDGKKHDFDAKKPGSEVSVSPSSSAQSRKTDDKTKKVTKGNSPVESFTGYKDLSAEFEDCSDNNINEVNAAGTIVPIVGQNPPNSTNTFSVVGPSNATASLAYGKSSFIDAYQLPDDPDMLELEDITYSDDEDDVGAEADFNNLETSITVSPILTTRVHKDHPVSKIIGDLSLTTQTISMTRVVKDQGGLSLMFNDDFHTFDLPLGKRAIGTKWVYRNKKDERGIVIRLKARIIAQGHTQEDGIDYEEVFAPVARIEAIRKKSMFCQPLGFEDPNHPDKVYKVVNALYGLHQALRAWYETLANYLLENDFQRGKIDQTLFIKRQKANERQVPDEFNGGTHILFRSSGKEKNDGIFISQFKYVAEILKKFGLTEGKSASTPIDTEKPLLKDPNGEDVDVHTYRSMIGSLIYLTSSRPDIMFAVCACVRFQVTPKASHLHAIKRIFRYLKGKPHLGLWYPKDSPFDLVAYSNSDYAGVSLDRKSTTRACQFLGCRLISWQCKKQTVVATSYTEAEYVAAASCCTQVLWIQHQLLDYGYSTHHITLNEELASPKANGSWQTATGKEISNPFMAGSFPKTILLDFIHFAETHNMVAYLSKSDASEGFYQIIDFLNGSSIKYALTVNPNIYVSCIKQFWTTVAVKQVNNVTRLQPLVHRKKVVVIEATIREALRLDDAEGVDCLPNEEIFVELARMGYEKPSTKLTFYKAFFSSYLVRNVDSTTKFYMYPRFLQLIIRKQVDEHVEEVNTVDAAEGDDSAAHGEVPTVAEEQSIPSPTPPTLPPQPPQDIPSTSQRRMIAEMDLDDAVVLKDDKEEDKEIADAVKDVEKDKVVKIPAARLTAALVRIAAAPSKRRKGVIIRDPEEESTISTIIPAETKSKDKGKRISVEEPKPLKKKQQIEQDEQYARELHAELNKDIDWDEAIDHVKRKAKEDPSVKKYQAMKRKPQTEAQARKNMMMYLKNVVGFKLDYFKGMSYDDIRPIFEAKFNSNVAFLLKTKEHIEEDENRALQKINETLAERVAKSRKLDEEVDDLKRHLQIVPNEDDDERFSTTKPKNFSDDFLLTTLGAMFKMPDVHAQIWKNQRTVHGQAKVKSWKLLESCGVQIITFITTQLILLVKRRYPLSRFTLDQMLNAVRLQVEEETEVSLEPLRFTRQQHQ</sequence>
<name>A0A699GQ25_TANCI</name>
<gene>
    <name evidence="7" type="ORF">Tci_001314</name>
</gene>
<evidence type="ECO:0000259" key="5">
    <source>
        <dbReference type="PROSITE" id="PS50158"/>
    </source>
</evidence>
<comment type="caution">
    <text evidence="7">The sequence shown here is derived from an EMBL/GenBank/DDBJ whole genome shotgun (WGS) entry which is preliminary data.</text>
</comment>
<keyword evidence="2" id="KW-0378">Hydrolase</keyword>
<dbReference type="GO" id="GO:0016787">
    <property type="term" value="F:hydrolase activity"/>
    <property type="evidence" value="ECO:0007669"/>
    <property type="project" value="UniProtKB-KW"/>
</dbReference>
<feature type="region of interest" description="Disordered" evidence="4">
    <location>
        <begin position="340"/>
        <end position="360"/>
    </location>
</feature>
<evidence type="ECO:0000313" key="7">
    <source>
        <dbReference type="EMBL" id="GEU29336.1"/>
    </source>
</evidence>
<dbReference type="Pfam" id="PF07727">
    <property type="entry name" value="RVT_2"/>
    <property type="match status" value="2"/>
</dbReference>
<feature type="compositionally biased region" description="Pro residues" evidence="4">
    <location>
        <begin position="1567"/>
        <end position="1580"/>
    </location>
</feature>
<dbReference type="InterPro" id="IPR012337">
    <property type="entry name" value="RNaseH-like_sf"/>
</dbReference>
<feature type="domain" description="CCHC-type" evidence="5">
    <location>
        <begin position="195"/>
        <end position="210"/>
    </location>
</feature>
<protein>
    <submittedName>
        <fullName evidence="7">Uncharacterized protein</fullName>
    </submittedName>
</protein>